<sequence>MEAQVSTDTDNKNKRSHSEVSFSTCSTPTETIPTEFTKPKPVQIKKKKKMTKLDKSTSETTNIESLLQPVKQFIQDASPPYVLNYTQLLAFLEDVHGSSTPVELALEYTQDIHGLGHMLTEIYPMLNERAIKSRITRIKKKLLSKINQDFSIQDDTSEDTDASQENTPFNDK</sequence>
<feature type="region of interest" description="Disordered" evidence="1">
    <location>
        <begin position="153"/>
        <end position="172"/>
    </location>
</feature>
<organism evidence="2">
    <name type="scientific">Diabrotica virgifera virgifera</name>
    <name type="common">western corn rootworm</name>
    <dbReference type="NCBI Taxonomy" id="50390"/>
    <lineage>
        <taxon>Eukaryota</taxon>
        <taxon>Metazoa</taxon>
        <taxon>Ecdysozoa</taxon>
        <taxon>Arthropoda</taxon>
        <taxon>Hexapoda</taxon>
        <taxon>Insecta</taxon>
        <taxon>Pterygota</taxon>
        <taxon>Neoptera</taxon>
        <taxon>Endopterygota</taxon>
        <taxon>Coleoptera</taxon>
        <taxon>Polyphaga</taxon>
        <taxon>Cucujiformia</taxon>
        <taxon>Chrysomeloidea</taxon>
        <taxon>Chrysomelidae</taxon>
        <taxon>Galerucinae</taxon>
        <taxon>Diabroticina</taxon>
        <taxon>Diabroticites</taxon>
        <taxon>Diabrotica</taxon>
    </lineage>
</organism>
<evidence type="ECO:0000313" key="2">
    <source>
        <dbReference type="RefSeq" id="XP_028151464.1"/>
    </source>
</evidence>
<reference evidence="2" key="1">
    <citation type="submission" date="2025-08" db="UniProtKB">
        <authorList>
            <consortium name="RefSeq"/>
        </authorList>
    </citation>
    <scope>IDENTIFICATION</scope>
    <source>
        <tissue evidence="2">Whole insect</tissue>
    </source>
</reference>
<dbReference type="InParanoid" id="A0A6P7GPD5"/>
<accession>A0A6P7GPD5</accession>
<evidence type="ECO:0000256" key="1">
    <source>
        <dbReference type="SAM" id="MobiDB-lite"/>
    </source>
</evidence>
<feature type="compositionally biased region" description="Basic and acidic residues" evidence="1">
    <location>
        <begin position="9"/>
        <end position="18"/>
    </location>
</feature>
<dbReference type="RefSeq" id="XP_028151464.1">
    <property type="nucleotide sequence ID" value="XM_028295663.1"/>
</dbReference>
<name>A0A6P7GPD5_DIAVI</name>
<feature type="compositionally biased region" description="Polar residues" evidence="1">
    <location>
        <begin position="163"/>
        <end position="172"/>
    </location>
</feature>
<feature type="region of interest" description="Disordered" evidence="1">
    <location>
        <begin position="1"/>
        <end position="34"/>
    </location>
</feature>
<proteinExistence type="predicted"/>
<feature type="compositionally biased region" description="Polar residues" evidence="1">
    <location>
        <begin position="19"/>
        <end position="34"/>
    </location>
</feature>
<protein>
    <submittedName>
        <fullName evidence="2">Uncharacterized protein LOC114344830</fullName>
    </submittedName>
</protein>
<dbReference type="AlphaFoldDB" id="A0A6P7GPD5"/>
<gene>
    <name evidence="2" type="primary">LOC114344830</name>
</gene>